<dbReference type="Proteomes" id="UP001201163">
    <property type="component" value="Unassembled WGS sequence"/>
</dbReference>
<feature type="compositionally biased region" description="Pro residues" evidence="1">
    <location>
        <begin position="186"/>
        <end position="199"/>
    </location>
</feature>
<name>A0AAD4LNJ8_9AGAM</name>
<dbReference type="AlphaFoldDB" id="A0AAD4LNJ8"/>
<dbReference type="EMBL" id="JAKELL010000004">
    <property type="protein sequence ID" value="KAH8999320.1"/>
    <property type="molecule type" value="Genomic_DNA"/>
</dbReference>
<feature type="compositionally biased region" description="Pro residues" evidence="1">
    <location>
        <begin position="288"/>
        <end position="300"/>
    </location>
</feature>
<feature type="region of interest" description="Disordered" evidence="1">
    <location>
        <begin position="1"/>
        <end position="56"/>
    </location>
</feature>
<protein>
    <submittedName>
        <fullName evidence="2">Uncharacterized protein</fullName>
    </submittedName>
</protein>
<evidence type="ECO:0000313" key="3">
    <source>
        <dbReference type="Proteomes" id="UP001201163"/>
    </source>
</evidence>
<gene>
    <name evidence="2" type="ORF">EDB92DRAFT_1833561</name>
</gene>
<proteinExistence type="predicted"/>
<sequence>MSLYRSPSPSPYAPPSPVPGQQPGLSQAGPGGQIQPGTITYTTSTSPDGRLTYHPFNYQTNAGVGFTSSWNRGHSNKDDKALREWQKDEERRIHKEEKEAKRIKKELRQARERDRAMSGSYPAVPSVAGSVGSINGPYGAYTNPMNDLERRMDNVDLGRARKSSMSEYGNRRRSTYTEAPVAGQPPTSPYQPPMAPPSPIATVANPGYAPAAGYGISPYPPTGPVAPDPYQRAASPYHGAPEQAILSRSRAPSPNPMAGIGAGAFGPRSRAPSPIPGALFGPRSRAPSPIPNPAPYPPQRPRSRAASPLPGTVPGPYAGPGYPQPGYPGALPRSPHVGGGAMLAGPEQPQMLPPPDGFSRPANLAQSYTFFETMKIQDMDDFYDNIPRMPMVLVPHDVYHEDWIRLCQDLALAWGGKLPTTDPSRSSRPSVVAAELVELWNTSFFASRGVELVLFKGHERRSGQGIGQIERHLPGFGNASDSESSDSTSSDSSDLSDDKYGRGGGGYYGSQADSKRKKAERKAEKKRKHKEKKARRRARERERTYALYITCVAPREY</sequence>
<reference evidence="2" key="1">
    <citation type="submission" date="2022-01" db="EMBL/GenBank/DDBJ databases">
        <title>Comparative genomics reveals a dynamic genome evolution in the ectomycorrhizal milk-cap (Lactarius) mushrooms.</title>
        <authorList>
            <consortium name="DOE Joint Genome Institute"/>
            <person name="Lebreton A."/>
            <person name="Tang N."/>
            <person name="Kuo A."/>
            <person name="LaButti K."/>
            <person name="Drula E."/>
            <person name="Barry K."/>
            <person name="Clum A."/>
            <person name="Lipzen A."/>
            <person name="Mousain D."/>
            <person name="Ng V."/>
            <person name="Wang R."/>
            <person name="Wang X."/>
            <person name="Dai Y."/>
            <person name="Henrissat B."/>
            <person name="Grigoriev I.V."/>
            <person name="Guerin-Laguette A."/>
            <person name="Yu F."/>
            <person name="Martin F.M."/>
        </authorList>
    </citation>
    <scope>NUCLEOTIDE SEQUENCE</scope>
    <source>
        <strain evidence="2">QP</strain>
    </source>
</reference>
<feature type="region of interest" description="Disordered" evidence="1">
    <location>
        <begin position="109"/>
        <end position="146"/>
    </location>
</feature>
<feature type="compositionally biased region" description="Low complexity" evidence="1">
    <location>
        <begin position="480"/>
        <end position="493"/>
    </location>
</feature>
<feature type="compositionally biased region" description="Basic residues" evidence="1">
    <location>
        <begin position="515"/>
        <end position="538"/>
    </location>
</feature>
<feature type="region of interest" description="Disordered" evidence="1">
    <location>
        <begin position="158"/>
        <end position="343"/>
    </location>
</feature>
<accession>A0AAD4LNJ8</accession>
<feature type="compositionally biased region" description="Pro residues" evidence="1">
    <location>
        <begin position="218"/>
        <end position="227"/>
    </location>
</feature>
<evidence type="ECO:0000313" key="2">
    <source>
        <dbReference type="EMBL" id="KAH8999320.1"/>
    </source>
</evidence>
<feature type="region of interest" description="Disordered" evidence="1">
    <location>
        <begin position="466"/>
        <end position="540"/>
    </location>
</feature>
<feature type="compositionally biased region" description="Pro residues" evidence="1">
    <location>
        <begin position="8"/>
        <end position="20"/>
    </location>
</feature>
<feature type="compositionally biased region" description="Polar residues" evidence="1">
    <location>
        <begin position="35"/>
        <end position="47"/>
    </location>
</feature>
<comment type="caution">
    <text evidence="2">The sequence shown here is derived from an EMBL/GenBank/DDBJ whole genome shotgun (WGS) entry which is preliminary data.</text>
</comment>
<organism evidence="2 3">
    <name type="scientific">Lactarius akahatsu</name>
    <dbReference type="NCBI Taxonomy" id="416441"/>
    <lineage>
        <taxon>Eukaryota</taxon>
        <taxon>Fungi</taxon>
        <taxon>Dikarya</taxon>
        <taxon>Basidiomycota</taxon>
        <taxon>Agaricomycotina</taxon>
        <taxon>Agaricomycetes</taxon>
        <taxon>Russulales</taxon>
        <taxon>Russulaceae</taxon>
        <taxon>Lactarius</taxon>
    </lineage>
</organism>
<feature type="compositionally biased region" description="Low complexity" evidence="1">
    <location>
        <begin position="304"/>
        <end position="321"/>
    </location>
</feature>
<keyword evidence="3" id="KW-1185">Reference proteome</keyword>
<feature type="compositionally biased region" description="Low complexity" evidence="1">
    <location>
        <begin position="200"/>
        <end position="217"/>
    </location>
</feature>
<evidence type="ECO:0000256" key="1">
    <source>
        <dbReference type="SAM" id="MobiDB-lite"/>
    </source>
</evidence>